<evidence type="ECO:0000313" key="1">
    <source>
        <dbReference type="EMBL" id="CAG8735401.1"/>
    </source>
</evidence>
<dbReference type="EMBL" id="CAJVQC010027111">
    <property type="protein sequence ID" value="CAG8735401.1"/>
    <property type="molecule type" value="Genomic_DNA"/>
</dbReference>
<evidence type="ECO:0000313" key="2">
    <source>
        <dbReference type="Proteomes" id="UP000789920"/>
    </source>
</evidence>
<proteinExistence type="predicted"/>
<gene>
    <name evidence="1" type="ORF">RPERSI_LOCUS12602</name>
</gene>
<keyword evidence="2" id="KW-1185">Reference proteome</keyword>
<comment type="caution">
    <text evidence="1">The sequence shown here is derived from an EMBL/GenBank/DDBJ whole genome shotgun (WGS) entry which is preliminary data.</text>
</comment>
<protein>
    <submittedName>
        <fullName evidence="1">30161_t:CDS:1</fullName>
    </submittedName>
</protein>
<reference evidence="1" key="1">
    <citation type="submission" date="2021-06" db="EMBL/GenBank/DDBJ databases">
        <authorList>
            <person name="Kallberg Y."/>
            <person name="Tangrot J."/>
            <person name="Rosling A."/>
        </authorList>
    </citation>
    <scope>NUCLEOTIDE SEQUENCE</scope>
    <source>
        <strain evidence="1">MA461A</strain>
    </source>
</reference>
<accession>A0ACA9Q2Z0</accession>
<dbReference type="Proteomes" id="UP000789920">
    <property type="component" value="Unassembled WGS sequence"/>
</dbReference>
<name>A0ACA9Q2Z0_9GLOM</name>
<sequence>MTENDDGTKIRRPKRNEAHEEHRRTTLPNRTTPKNDDIEELRNGKKISDPGISVDH</sequence>
<organism evidence="1 2">
    <name type="scientific">Racocetra persica</name>
    <dbReference type="NCBI Taxonomy" id="160502"/>
    <lineage>
        <taxon>Eukaryota</taxon>
        <taxon>Fungi</taxon>
        <taxon>Fungi incertae sedis</taxon>
        <taxon>Mucoromycota</taxon>
        <taxon>Glomeromycotina</taxon>
        <taxon>Glomeromycetes</taxon>
        <taxon>Diversisporales</taxon>
        <taxon>Gigasporaceae</taxon>
        <taxon>Racocetra</taxon>
    </lineage>
</organism>